<keyword evidence="1" id="KW-1133">Transmembrane helix</keyword>
<organism evidence="2 3">
    <name type="scientific">Pseudoalteromonas piscicida</name>
    <dbReference type="NCBI Taxonomy" id="43662"/>
    <lineage>
        <taxon>Bacteria</taxon>
        <taxon>Pseudomonadati</taxon>
        <taxon>Pseudomonadota</taxon>
        <taxon>Gammaproteobacteria</taxon>
        <taxon>Alteromonadales</taxon>
        <taxon>Pseudoalteromonadaceae</taxon>
        <taxon>Pseudoalteromonas</taxon>
    </lineage>
</organism>
<protein>
    <submittedName>
        <fullName evidence="2">Uncharacterized protein</fullName>
    </submittedName>
</protein>
<keyword evidence="3" id="KW-1185">Reference proteome</keyword>
<dbReference type="EMBL" id="NKHF01000068">
    <property type="protein sequence ID" value="PCK30933.1"/>
    <property type="molecule type" value="Genomic_DNA"/>
</dbReference>
<reference evidence="3" key="1">
    <citation type="journal article" date="2019" name="Genome Announc.">
        <title>Draft Genome Sequence of Pseudoalteromonas piscicida Strain 36Y ROTHPW, an Hypersaline Seawater Isolate from the South Coast of Sonora, Mexico.</title>
        <authorList>
            <person name="Sanchez-Diaz R."/>
            <person name="Molina-Garza Z.J."/>
            <person name="Cruz-Suarez L.E."/>
            <person name="Selvin J."/>
            <person name="Kiran G.S."/>
            <person name="Ibarra-Gamez J.C."/>
            <person name="Gomez-Gil B."/>
            <person name="Galaviz-Silva L."/>
        </authorList>
    </citation>
    <scope>NUCLEOTIDE SEQUENCE [LARGE SCALE GENOMIC DNA]</scope>
    <source>
        <strain evidence="3">36Y_RITHPW</strain>
    </source>
</reference>
<sequence length="84" mass="9404">MTKLAEFITDKLQQEVVTEKRKLIDAQQLNRLTQTKAKKVFTGAMSSPQGVGFMFLFGVLSAKFGRFGALRKVVMLQRIAQGII</sequence>
<dbReference type="AlphaFoldDB" id="A0A2A5JNB3"/>
<feature type="transmembrane region" description="Helical" evidence="1">
    <location>
        <begin position="51"/>
        <end position="69"/>
    </location>
</feature>
<name>A0A2A5JNB3_PSEO7</name>
<evidence type="ECO:0000313" key="2">
    <source>
        <dbReference type="EMBL" id="PCK30933.1"/>
    </source>
</evidence>
<proteinExistence type="predicted"/>
<keyword evidence="1" id="KW-0812">Transmembrane</keyword>
<evidence type="ECO:0000313" key="3">
    <source>
        <dbReference type="Proteomes" id="UP000228621"/>
    </source>
</evidence>
<keyword evidence="1" id="KW-0472">Membrane</keyword>
<accession>A0A2A5JNB3</accession>
<comment type="caution">
    <text evidence="2">The sequence shown here is derived from an EMBL/GenBank/DDBJ whole genome shotgun (WGS) entry which is preliminary data.</text>
</comment>
<gene>
    <name evidence="2" type="ORF">CEX98_15025</name>
</gene>
<evidence type="ECO:0000256" key="1">
    <source>
        <dbReference type="SAM" id="Phobius"/>
    </source>
</evidence>
<dbReference type="Proteomes" id="UP000228621">
    <property type="component" value="Unassembled WGS sequence"/>
</dbReference>
<dbReference type="RefSeq" id="WP_099642871.1">
    <property type="nucleotide sequence ID" value="NZ_JAQPZX010000005.1"/>
</dbReference>
<dbReference type="OrthoDB" id="6303139at2"/>